<keyword evidence="4" id="KW-1133">Transmembrane helix</keyword>
<dbReference type="EMBL" id="WMQE01000014">
    <property type="protein sequence ID" value="MTK21302.1"/>
    <property type="molecule type" value="Genomic_DNA"/>
</dbReference>
<keyword evidence="2" id="KW-0812">Transmembrane</keyword>
<evidence type="ECO:0000313" key="7">
    <source>
        <dbReference type="Proteomes" id="UP000487649"/>
    </source>
</evidence>
<evidence type="ECO:0000256" key="5">
    <source>
        <dbReference type="ARBA" id="ARBA00023136"/>
    </source>
</evidence>
<sequence length="154" mass="17843">MKKGKILFCASAGGHYSELLQLGELIKKYNGVIVTEKTDVSKDPIYPTEYVMYCSKNDGWIYLFEYLWVWIVSLFYFIKYRPRVVISTGVHSTIPMCVYARILGRKVVYIETVANVHTPSMTGKIMYKLATDFYVQWEELLEVYPDAKFGGCLF</sequence>
<dbReference type="GeneID" id="60057270"/>
<dbReference type="Pfam" id="PF08660">
    <property type="entry name" value="Alg14"/>
    <property type="match status" value="1"/>
</dbReference>
<dbReference type="GO" id="GO:0006488">
    <property type="term" value="P:dolichol-linked oligosaccharide biosynthetic process"/>
    <property type="evidence" value="ECO:0007669"/>
    <property type="project" value="InterPro"/>
</dbReference>
<evidence type="ECO:0000313" key="6">
    <source>
        <dbReference type="EMBL" id="MTK21302.1"/>
    </source>
</evidence>
<reference evidence="6 7" key="1">
    <citation type="journal article" date="2019" name="Nat. Med.">
        <title>A library of human gut bacterial isolates paired with longitudinal multiomics data enables mechanistic microbiome research.</title>
        <authorList>
            <person name="Poyet M."/>
            <person name="Groussin M."/>
            <person name="Gibbons S.M."/>
            <person name="Avila-Pacheco J."/>
            <person name="Jiang X."/>
            <person name="Kearney S.M."/>
            <person name="Perrotta A.R."/>
            <person name="Berdy B."/>
            <person name="Zhao S."/>
            <person name="Lieberman T.D."/>
            <person name="Swanson P.K."/>
            <person name="Smith M."/>
            <person name="Roesemann S."/>
            <person name="Alexander J.E."/>
            <person name="Rich S.A."/>
            <person name="Livny J."/>
            <person name="Vlamakis H."/>
            <person name="Clish C."/>
            <person name="Bullock K."/>
            <person name="Deik A."/>
            <person name="Scott J."/>
            <person name="Pierce K.A."/>
            <person name="Xavier R.J."/>
            <person name="Alm E.J."/>
        </authorList>
    </citation>
    <scope>NUCLEOTIDE SEQUENCE [LARGE SCALE GENOMIC DNA]</scope>
    <source>
        <strain evidence="6 7">BIOML-A198</strain>
    </source>
</reference>
<dbReference type="GO" id="GO:0004577">
    <property type="term" value="F:N-acetylglucosaminyldiphosphodolichol N-acetylglucosaminyltransferase activity"/>
    <property type="evidence" value="ECO:0007669"/>
    <property type="project" value="TreeGrafter"/>
</dbReference>
<evidence type="ECO:0000256" key="1">
    <source>
        <dbReference type="ARBA" id="ARBA00004389"/>
    </source>
</evidence>
<dbReference type="Proteomes" id="UP000487649">
    <property type="component" value="Unassembled WGS sequence"/>
</dbReference>
<dbReference type="InterPro" id="IPR013969">
    <property type="entry name" value="Oligosacch_biosynth_Alg14"/>
</dbReference>
<evidence type="ECO:0000256" key="4">
    <source>
        <dbReference type="ARBA" id="ARBA00022989"/>
    </source>
</evidence>
<accession>A0A6A8SKU8</accession>
<name>A0A6A8SKU8_9FIRM</name>
<organism evidence="6 7">
    <name type="scientific">Turicibacter sanguinis</name>
    <dbReference type="NCBI Taxonomy" id="154288"/>
    <lineage>
        <taxon>Bacteria</taxon>
        <taxon>Bacillati</taxon>
        <taxon>Bacillota</taxon>
        <taxon>Erysipelotrichia</taxon>
        <taxon>Erysipelotrichales</taxon>
        <taxon>Turicibacteraceae</taxon>
        <taxon>Turicibacter</taxon>
    </lineage>
</organism>
<comment type="caution">
    <text evidence="6">The sequence shown here is derived from an EMBL/GenBank/DDBJ whole genome shotgun (WGS) entry which is preliminary data.</text>
</comment>
<dbReference type="OrthoDB" id="555447at2"/>
<proteinExistence type="predicted"/>
<protein>
    <submittedName>
        <fullName evidence="6">Uncharacterized protein</fullName>
    </submittedName>
</protein>
<dbReference type="PANTHER" id="PTHR12154">
    <property type="entry name" value="GLYCOSYL TRANSFERASE-RELATED"/>
    <property type="match status" value="1"/>
</dbReference>
<dbReference type="SUPFAM" id="SSF53756">
    <property type="entry name" value="UDP-Glycosyltransferase/glycogen phosphorylase"/>
    <property type="match status" value="1"/>
</dbReference>
<dbReference type="AlphaFoldDB" id="A0A6A8SKU8"/>
<evidence type="ECO:0000256" key="2">
    <source>
        <dbReference type="ARBA" id="ARBA00022692"/>
    </source>
</evidence>
<comment type="subcellular location">
    <subcellularLocation>
        <location evidence="1">Endoplasmic reticulum membrane</location>
        <topology evidence="1">Single-pass membrane protein</topology>
    </subcellularLocation>
</comment>
<dbReference type="NCBIfam" id="NF041549">
    <property type="entry name" value="PssD"/>
    <property type="match status" value="1"/>
</dbReference>
<gene>
    <name evidence="6" type="ORF">GMA92_07700</name>
</gene>
<dbReference type="RefSeq" id="WP_006784208.1">
    <property type="nucleotide sequence ID" value="NZ_CABJBH010000005.1"/>
</dbReference>
<keyword evidence="3" id="KW-0256">Endoplasmic reticulum</keyword>
<keyword evidence="5" id="KW-0472">Membrane</keyword>
<dbReference type="Gene3D" id="3.40.50.2000">
    <property type="entry name" value="Glycogen Phosphorylase B"/>
    <property type="match status" value="1"/>
</dbReference>
<evidence type="ECO:0000256" key="3">
    <source>
        <dbReference type="ARBA" id="ARBA00022824"/>
    </source>
</evidence>
<dbReference type="PANTHER" id="PTHR12154:SF4">
    <property type="entry name" value="UDP-N-ACETYLGLUCOSAMINE TRANSFERASE SUBUNIT ALG14 HOMOLOG"/>
    <property type="match status" value="1"/>
</dbReference>